<dbReference type="AlphaFoldDB" id="E8Z5S9"/>
<keyword evidence="13" id="KW-0325">Glycoprotein</keyword>
<dbReference type="InterPro" id="IPR034016">
    <property type="entry name" value="M1_APN-typ"/>
</dbReference>
<dbReference type="Pfam" id="PF11838">
    <property type="entry name" value="ERAP1_C"/>
    <property type="match status" value="1"/>
</dbReference>
<dbReference type="FunFam" id="1.10.390.10:FF:000013">
    <property type="entry name" value="Aminopeptidase N"/>
    <property type="match status" value="1"/>
</dbReference>
<dbReference type="GO" id="GO:0005615">
    <property type="term" value="C:extracellular space"/>
    <property type="evidence" value="ECO:0007669"/>
    <property type="project" value="TreeGrafter"/>
</dbReference>
<dbReference type="GO" id="GO:0098552">
    <property type="term" value="C:side of membrane"/>
    <property type="evidence" value="ECO:0007669"/>
    <property type="project" value="UniProtKB-KW"/>
</dbReference>
<feature type="signal peptide" evidence="18">
    <location>
        <begin position="1"/>
        <end position="18"/>
    </location>
</feature>
<dbReference type="PANTHER" id="PTHR11533">
    <property type="entry name" value="PROTEASE M1 ZINC METALLOPROTEASE"/>
    <property type="match status" value="1"/>
</dbReference>
<dbReference type="GO" id="GO:0005737">
    <property type="term" value="C:cytoplasm"/>
    <property type="evidence" value="ECO:0007669"/>
    <property type="project" value="TreeGrafter"/>
</dbReference>
<dbReference type="InterPro" id="IPR024571">
    <property type="entry name" value="ERAP1-like_C_dom"/>
</dbReference>
<dbReference type="GO" id="GO:0005886">
    <property type="term" value="C:plasma membrane"/>
    <property type="evidence" value="ECO:0007669"/>
    <property type="project" value="UniProtKB-SubCell"/>
</dbReference>
<dbReference type="SUPFAM" id="SSF63737">
    <property type="entry name" value="Leukotriene A4 hydrolase N-terminal domain"/>
    <property type="match status" value="1"/>
</dbReference>
<feature type="binding site" evidence="16">
    <location>
        <position position="378"/>
    </location>
    <ligand>
        <name>Zn(2+)</name>
        <dbReference type="ChEBI" id="CHEBI:29105"/>
        <note>catalytic</note>
    </ligand>
</feature>
<feature type="active site" description="Proton acceptor" evidence="15">
    <location>
        <position position="375"/>
    </location>
</feature>
<dbReference type="Gene3D" id="1.25.50.20">
    <property type="match status" value="1"/>
</dbReference>
<evidence type="ECO:0000256" key="1">
    <source>
        <dbReference type="ARBA" id="ARBA00004609"/>
    </source>
</evidence>
<dbReference type="GO" id="GO:0042277">
    <property type="term" value="F:peptide binding"/>
    <property type="evidence" value="ECO:0007669"/>
    <property type="project" value="TreeGrafter"/>
</dbReference>
<feature type="domain" description="Peptidase M1 membrane alanine aminopeptidase" evidence="19">
    <location>
        <begin position="298"/>
        <end position="509"/>
    </location>
</feature>
<feature type="site" description="Transition state stabilizer" evidence="17">
    <location>
        <position position="462"/>
    </location>
</feature>
<evidence type="ECO:0000256" key="5">
    <source>
        <dbReference type="ARBA" id="ARBA00022622"/>
    </source>
</evidence>
<evidence type="ECO:0000256" key="16">
    <source>
        <dbReference type="PIRSR" id="PIRSR634016-3"/>
    </source>
</evidence>
<keyword evidence="10 16" id="KW-0862">Zinc</keyword>
<keyword evidence="7 16" id="KW-0479">Metal-binding</keyword>
<keyword evidence="3 22" id="KW-0031">Aminopeptidase</keyword>
<evidence type="ECO:0000259" key="19">
    <source>
        <dbReference type="Pfam" id="PF01433"/>
    </source>
</evidence>
<evidence type="ECO:0000256" key="12">
    <source>
        <dbReference type="ARBA" id="ARBA00023136"/>
    </source>
</evidence>
<feature type="binding site" evidence="16">
    <location>
        <position position="397"/>
    </location>
    <ligand>
        <name>Zn(2+)</name>
        <dbReference type="ChEBI" id="CHEBI:29105"/>
        <note>catalytic</note>
    </ligand>
</feature>
<evidence type="ECO:0000259" key="21">
    <source>
        <dbReference type="Pfam" id="PF17900"/>
    </source>
</evidence>
<feature type="domain" description="ERAP1-like C-terminal" evidence="20">
    <location>
        <begin position="611"/>
        <end position="938"/>
    </location>
</feature>
<dbReference type="Pfam" id="PF17900">
    <property type="entry name" value="Peptidase_M1_N"/>
    <property type="match status" value="1"/>
</dbReference>
<evidence type="ECO:0000256" key="15">
    <source>
        <dbReference type="PIRSR" id="PIRSR634016-1"/>
    </source>
</evidence>
<reference evidence="22" key="1">
    <citation type="journal article" date="2010" name="Insect Biochem. Mol. Biol.">
        <title>Study of the aminopeptidase N gene family in the lepidopterans Ostrinia nubilalis (Hubner) and Bombyx mori (L.): sequences, mapping and expression.</title>
        <authorList>
            <person name="Crava C.M."/>
            <person name="Bel Y."/>
            <person name="Lee S.F."/>
            <person name="Manachini B."/>
            <person name="Heckel D.G."/>
            <person name="Escriche B."/>
        </authorList>
    </citation>
    <scope>NUCLEOTIDE SEQUENCE</scope>
</reference>
<dbReference type="GO" id="GO:0043171">
    <property type="term" value="P:peptide catabolic process"/>
    <property type="evidence" value="ECO:0007669"/>
    <property type="project" value="TreeGrafter"/>
</dbReference>
<comment type="subcellular location">
    <subcellularLocation>
        <location evidence="1">Cell membrane</location>
        <topology evidence="1">Lipid-anchor</topology>
        <topology evidence="1">GPI-anchor</topology>
    </subcellularLocation>
</comment>
<dbReference type="InterPro" id="IPR045357">
    <property type="entry name" value="Aminopeptidase_N-like_N"/>
</dbReference>
<evidence type="ECO:0000256" key="11">
    <source>
        <dbReference type="ARBA" id="ARBA00023049"/>
    </source>
</evidence>
<dbReference type="SUPFAM" id="SSF55486">
    <property type="entry name" value="Metalloproteases ('zincins'), catalytic domain"/>
    <property type="match status" value="1"/>
</dbReference>
<dbReference type="GO" id="GO:0070006">
    <property type="term" value="F:metalloaminopeptidase activity"/>
    <property type="evidence" value="ECO:0007669"/>
    <property type="project" value="TreeGrafter"/>
</dbReference>
<dbReference type="InterPro" id="IPR050344">
    <property type="entry name" value="Peptidase_M1_aminopeptidases"/>
</dbReference>
<evidence type="ECO:0000256" key="7">
    <source>
        <dbReference type="ARBA" id="ARBA00022723"/>
    </source>
</evidence>
<evidence type="ECO:0000259" key="20">
    <source>
        <dbReference type="Pfam" id="PF11838"/>
    </source>
</evidence>
<evidence type="ECO:0000256" key="4">
    <source>
        <dbReference type="ARBA" id="ARBA00022475"/>
    </source>
</evidence>
<protein>
    <submittedName>
        <fullName evidence="22">Aminopeptidase N3</fullName>
    </submittedName>
</protein>
<evidence type="ECO:0000256" key="13">
    <source>
        <dbReference type="ARBA" id="ARBA00023180"/>
    </source>
</evidence>
<evidence type="ECO:0000256" key="8">
    <source>
        <dbReference type="ARBA" id="ARBA00022729"/>
    </source>
</evidence>
<keyword evidence="12" id="KW-0472">Membrane</keyword>
<feature type="domain" description="Aminopeptidase N-like N-terminal" evidence="21">
    <location>
        <begin position="70"/>
        <end position="261"/>
    </location>
</feature>
<dbReference type="GO" id="GO:0006508">
    <property type="term" value="P:proteolysis"/>
    <property type="evidence" value="ECO:0007669"/>
    <property type="project" value="UniProtKB-KW"/>
</dbReference>
<evidence type="ECO:0000256" key="6">
    <source>
        <dbReference type="ARBA" id="ARBA00022670"/>
    </source>
</evidence>
<dbReference type="EMBL" id="FJ492806">
    <property type="protein sequence ID" value="ACT35083.1"/>
    <property type="molecule type" value="mRNA"/>
</dbReference>
<dbReference type="InterPro" id="IPR014782">
    <property type="entry name" value="Peptidase_M1_dom"/>
</dbReference>
<keyword evidence="6" id="KW-0645">Protease</keyword>
<dbReference type="InterPro" id="IPR001930">
    <property type="entry name" value="Peptidase_M1"/>
</dbReference>
<keyword evidence="5" id="KW-0336">GPI-anchor</keyword>
<keyword evidence="9" id="KW-0378">Hydrolase</keyword>
<dbReference type="InterPro" id="IPR027268">
    <property type="entry name" value="Peptidase_M4/M1_CTD_sf"/>
</dbReference>
<evidence type="ECO:0000313" key="22">
    <source>
        <dbReference type="EMBL" id="ACT35083.1"/>
    </source>
</evidence>
<comment type="cofactor">
    <cofactor evidence="16">
        <name>Zn(2+)</name>
        <dbReference type="ChEBI" id="CHEBI:29105"/>
    </cofactor>
    <text evidence="16">Binds 1 zinc ion per subunit.</text>
</comment>
<dbReference type="FunFam" id="2.60.40.1910:FF:000008">
    <property type="entry name" value="Aminopeptidase"/>
    <property type="match status" value="1"/>
</dbReference>
<comment type="similarity">
    <text evidence="2">Belongs to the peptidase M1 family.</text>
</comment>
<dbReference type="PRINTS" id="PR00756">
    <property type="entry name" value="ALADIPTASE"/>
</dbReference>
<keyword evidence="11" id="KW-0482">Metalloprotease</keyword>
<dbReference type="GO" id="GO:0008270">
    <property type="term" value="F:zinc ion binding"/>
    <property type="evidence" value="ECO:0007669"/>
    <property type="project" value="InterPro"/>
</dbReference>
<sequence length="1017" mass="116206">MATLNFIILAAVCLAAQAFPQDPTPYRNTIFGDEKLEGEPFQYIDDIDGKNGLSRSDETANPYRLPTTTKPEHYNLLWMVEIPENVFSGEVEIQLYATEPNVNEIVIHAQYLNINSIVLKLGDDEIAQTFSLQPEYDFLRVSLTNGVLEYDATSNILYSLTIDFNAPLRTDMAGLYQNWFRNTANDSESWMASTHFQATTARFAFPCYDEPSSKATFNITVRRPEGFNSWTGMRLQETRNSNIAGYEEDVFHITPIMPTYLLALIVAEYKSREVFNDGTLVYEVIARPNAIDTNQGDYALEIGQKLLAEMSDHTALDFYDVHPYLKMTQGAVPDFRAGAMENWGLLLYREAYILYDENHTNSYFKQLIAYILSHEIAHMWFGNLVTCDWWDVFWLNEGFARYYQYYLTDWIIPEMGFEKRFINEQVHTSLLTDSANNPHPLTNPGVVHDPVQIRAMFSTISYNKGAAIIRQTEHLLGFNVHRQGLRRYLVDRSFNTAQPIHLFEALQTEAVAAGAIAQYGDDFNVIDYYKTWTEQAGHPVLNVEVDHQTDQMTIYQRRFNINSGYSTATTNWIVPITFAMASDPDFEDTKPSHIIRDAITVIDRNSIGDEWVVFNKQQAGFYRVNYDDYTWNLIVNTLRGPNRTQIHDLNRAQIVNDVFQFARSGLMTYSRAFNILSFLENETDYTPWLAAVTGFNWIRNRLVGTTYIDRVDEMIARWATTVMDQLTYYPIPGESFMDSYLRYQIAPFMCNLNQTACREAAVAQFEDLRDNDNEVPVDSRNWVYCNALRQGTEDDFEFLWERFENHNVYSEKILLLQVLGCTPHEDSLNKLLDAIIQPNFIIRPQDYTTAFSTAVSGNEGNTQIVLRYMQRNITAVAVAFAPASALTISEDFTTPISYITPRLRNELEIKEFEEWVVASRDELGTSYNSIYNSIESTRQSLRWAANVQSDMENYLTAGDDVYESSTAPPVVIEEPTTVTAPPLSEPVNPDLSESDSANTAILSVVVIALAVAANFAL</sequence>
<feature type="chain" id="PRO_5003232304" evidence="18">
    <location>
        <begin position="19"/>
        <end position="1017"/>
    </location>
</feature>
<dbReference type="PANTHER" id="PTHR11533:SF301">
    <property type="entry name" value="AMINOPEPTIDASE"/>
    <property type="match status" value="1"/>
</dbReference>
<evidence type="ECO:0000256" key="18">
    <source>
        <dbReference type="SAM" id="SignalP"/>
    </source>
</evidence>
<dbReference type="Gene3D" id="2.60.40.1910">
    <property type="match status" value="1"/>
</dbReference>
<evidence type="ECO:0000256" key="2">
    <source>
        <dbReference type="ARBA" id="ARBA00010136"/>
    </source>
</evidence>
<dbReference type="MEROPS" id="M01.013"/>
<proteinExistence type="evidence at transcript level"/>
<evidence type="ECO:0000256" key="14">
    <source>
        <dbReference type="ARBA" id="ARBA00023288"/>
    </source>
</evidence>
<evidence type="ECO:0000256" key="9">
    <source>
        <dbReference type="ARBA" id="ARBA00022801"/>
    </source>
</evidence>
<keyword evidence="4" id="KW-1003">Cell membrane</keyword>
<dbReference type="Pfam" id="PF01433">
    <property type="entry name" value="Peptidase_M1"/>
    <property type="match status" value="1"/>
</dbReference>
<dbReference type="InterPro" id="IPR042097">
    <property type="entry name" value="Aminopeptidase_N-like_N_sf"/>
</dbReference>
<feature type="binding site" evidence="16">
    <location>
        <position position="374"/>
    </location>
    <ligand>
        <name>Zn(2+)</name>
        <dbReference type="ChEBI" id="CHEBI:29105"/>
        <note>catalytic</note>
    </ligand>
</feature>
<name>E8Z5S9_OSTNU</name>
<keyword evidence="8 18" id="KW-0732">Signal</keyword>
<keyword evidence="14" id="KW-0449">Lipoprotein</keyword>
<organism evidence="22">
    <name type="scientific">Ostrinia nubilalis</name>
    <name type="common">European corn borer</name>
    <name type="synonym">Pyralis nubilalis</name>
    <dbReference type="NCBI Taxonomy" id="29057"/>
    <lineage>
        <taxon>Eukaryota</taxon>
        <taxon>Metazoa</taxon>
        <taxon>Ecdysozoa</taxon>
        <taxon>Arthropoda</taxon>
        <taxon>Hexapoda</taxon>
        <taxon>Insecta</taxon>
        <taxon>Pterygota</taxon>
        <taxon>Neoptera</taxon>
        <taxon>Endopterygota</taxon>
        <taxon>Lepidoptera</taxon>
        <taxon>Glossata</taxon>
        <taxon>Ditrysia</taxon>
        <taxon>Pyraloidea</taxon>
        <taxon>Crambidae</taxon>
        <taxon>Pyraustinae</taxon>
        <taxon>Ostrinia</taxon>
    </lineage>
</organism>
<dbReference type="Gene3D" id="2.60.40.1730">
    <property type="entry name" value="tricorn interacting facor f3 domain"/>
    <property type="match status" value="1"/>
</dbReference>
<dbReference type="Gene3D" id="1.10.390.10">
    <property type="entry name" value="Neutral Protease Domain 2"/>
    <property type="match status" value="1"/>
</dbReference>
<dbReference type="CDD" id="cd09601">
    <property type="entry name" value="M1_APN-Q_like"/>
    <property type="match status" value="1"/>
</dbReference>
<evidence type="ECO:0000256" key="10">
    <source>
        <dbReference type="ARBA" id="ARBA00022833"/>
    </source>
</evidence>
<evidence type="ECO:0000256" key="17">
    <source>
        <dbReference type="PIRSR" id="PIRSR634016-4"/>
    </source>
</evidence>
<evidence type="ECO:0000256" key="3">
    <source>
        <dbReference type="ARBA" id="ARBA00022438"/>
    </source>
</evidence>
<accession>E8Z5S9</accession>